<dbReference type="SUPFAM" id="SSF50978">
    <property type="entry name" value="WD40 repeat-like"/>
    <property type="match status" value="1"/>
</dbReference>
<dbReference type="Gene3D" id="2.130.10.10">
    <property type="entry name" value="YVTN repeat-like/Quinoprotein amine dehydrogenase"/>
    <property type="match status" value="2"/>
</dbReference>
<dbReference type="PROSITE" id="PS50082">
    <property type="entry name" value="WD_REPEATS_2"/>
    <property type="match status" value="3"/>
</dbReference>
<dbReference type="Pfam" id="PF00400">
    <property type="entry name" value="WD40"/>
    <property type="match status" value="4"/>
</dbReference>
<gene>
    <name evidence="5" type="ORF">Pan97_28530</name>
</gene>
<dbReference type="InterPro" id="IPR036322">
    <property type="entry name" value="WD40_repeat_dom_sf"/>
</dbReference>
<feature type="repeat" description="WD" evidence="3">
    <location>
        <begin position="396"/>
        <end position="442"/>
    </location>
</feature>
<dbReference type="SUPFAM" id="SSF46626">
    <property type="entry name" value="Cytochrome c"/>
    <property type="match status" value="1"/>
</dbReference>
<dbReference type="PROSITE" id="PS50294">
    <property type="entry name" value="WD_REPEATS_REGION"/>
    <property type="match status" value="2"/>
</dbReference>
<keyword evidence="6" id="KW-1185">Reference proteome</keyword>
<dbReference type="KEGG" id="bvo:Pan97_28530"/>
<keyword evidence="2" id="KW-0677">Repeat</keyword>
<evidence type="ECO:0000259" key="4">
    <source>
        <dbReference type="Pfam" id="PF07635"/>
    </source>
</evidence>
<dbReference type="Pfam" id="PF07635">
    <property type="entry name" value="PSCyt1"/>
    <property type="match status" value="1"/>
</dbReference>
<keyword evidence="1 3" id="KW-0853">WD repeat</keyword>
<dbReference type="RefSeq" id="WP_144973462.1">
    <property type="nucleotide sequence ID" value="NZ_CP036289.1"/>
</dbReference>
<dbReference type="SMART" id="SM00320">
    <property type="entry name" value="WD40"/>
    <property type="match status" value="6"/>
</dbReference>
<name>A0A518C9A8_9BACT</name>
<organism evidence="5 6">
    <name type="scientific">Bremerella volcania</name>
    <dbReference type="NCBI Taxonomy" id="2527984"/>
    <lineage>
        <taxon>Bacteria</taxon>
        <taxon>Pseudomonadati</taxon>
        <taxon>Planctomycetota</taxon>
        <taxon>Planctomycetia</taxon>
        <taxon>Pirellulales</taxon>
        <taxon>Pirellulaceae</taxon>
        <taxon>Bremerella</taxon>
    </lineage>
</organism>
<reference evidence="6" key="1">
    <citation type="submission" date="2019-02" db="EMBL/GenBank/DDBJ databases">
        <title>Deep-cultivation of Planctomycetes and their phenomic and genomic characterization uncovers novel biology.</title>
        <authorList>
            <person name="Wiegand S."/>
            <person name="Jogler M."/>
            <person name="Boedeker C."/>
            <person name="Pinto D."/>
            <person name="Vollmers J."/>
            <person name="Rivas-Marin E."/>
            <person name="Kohn T."/>
            <person name="Peeters S.H."/>
            <person name="Heuer A."/>
            <person name="Rast P."/>
            <person name="Oberbeckmann S."/>
            <person name="Bunk B."/>
            <person name="Jeske O."/>
            <person name="Meyerdierks A."/>
            <person name="Storesund J.E."/>
            <person name="Kallscheuer N."/>
            <person name="Luecker S."/>
            <person name="Lage O.M."/>
            <person name="Pohl T."/>
            <person name="Merkel B.J."/>
            <person name="Hornburger P."/>
            <person name="Mueller R.-W."/>
            <person name="Bruemmer F."/>
            <person name="Labrenz M."/>
            <person name="Spormann A.M."/>
            <person name="Op den Camp H."/>
            <person name="Overmann J."/>
            <person name="Amann R."/>
            <person name="Jetten M.S.M."/>
            <person name="Mascher T."/>
            <person name="Medema M.H."/>
            <person name="Devos D.P."/>
            <person name="Kaster A.-K."/>
            <person name="Ovreas L."/>
            <person name="Rohde M."/>
            <person name="Galperin M.Y."/>
            <person name="Jogler C."/>
        </authorList>
    </citation>
    <scope>NUCLEOTIDE SEQUENCE [LARGE SCALE GENOMIC DNA]</scope>
    <source>
        <strain evidence="6">Pan97</strain>
    </source>
</reference>
<feature type="domain" description="Cytochrome C Planctomycete-type" evidence="4">
    <location>
        <begin position="40"/>
        <end position="96"/>
    </location>
</feature>
<dbReference type="CDD" id="cd00200">
    <property type="entry name" value="WD40"/>
    <property type="match status" value="1"/>
</dbReference>
<accession>A0A518C9A8</accession>
<evidence type="ECO:0000256" key="2">
    <source>
        <dbReference type="ARBA" id="ARBA00022737"/>
    </source>
</evidence>
<dbReference type="InterPro" id="IPR036909">
    <property type="entry name" value="Cyt_c-like_dom_sf"/>
</dbReference>
<evidence type="ECO:0000313" key="5">
    <source>
        <dbReference type="EMBL" id="QDU75811.1"/>
    </source>
</evidence>
<dbReference type="OrthoDB" id="226265at2"/>
<dbReference type="InterPro" id="IPR015943">
    <property type="entry name" value="WD40/YVTN_repeat-like_dom_sf"/>
</dbReference>
<dbReference type="InterPro" id="IPR001680">
    <property type="entry name" value="WD40_rpt"/>
</dbReference>
<feature type="repeat" description="WD" evidence="3">
    <location>
        <begin position="273"/>
        <end position="314"/>
    </location>
</feature>
<dbReference type="InterPro" id="IPR011429">
    <property type="entry name" value="Cyt_c_Planctomycete-type"/>
</dbReference>
<dbReference type="AlphaFoldDB" id="A0A518C9A8"/>
<feature type="repeat" description="WD" evidence="3">
    <location>
        <begin position="315"/>
        <end position="356"/>
    </location>
</feature>
<dbReference type="GO" id="GO:0009055">
    <property type="term" value="F:electron transfer activity"/>
    <property type="evidence" value="ECO:0007669"/>
    <property type="project" value="InterPro"/>
</dbReference>
<proteinExistence type="predicted"/>
<evidence type="ECO:0000256" key="1">
    <source>
        <dbReference type="ARBA" id="ARBA00022574"/>
    </source>
</evidence>
<dbReference type="GO" id="GO:0020037">
    <property type="term" value="F:heme binding"/>
    <property type="evidence" value="ECO:0007669"/>
    <property type="project" value="InterPro"/>
</dbReference>
<protein>
    <submittedName>
        <fullName evidence="5">WD domain, G-beta repeat</fullName>
    </submittedName>
</protein>
<dbReference type="Proteomes" id="UP000318626">
    <property type="component" value="Chromosome"/>
</dbReference>
<dbReference type="EMBL" id="CP036289">
    <property type="protein sequence ID" value="QDU75811.1"/>
    <property type="molecule type" value="Genomic_DNA"/>
</dbReference>
<evidence type="ECO:0000256" key="3">
    <source>
        <dbReference type="PROSITE-ProRule" id="PRU00221"/>
    </source>
</evidence>
<evidence type="ECO:0000313" key="6">
    <source>
        <dbReference type="Proteomes" id="UP000318626"/>
    </source>
</evidence>
<sequence>MSYHAYLSILVLGSLTGMVYGADAPVSFRTDIAPILQDSCLACHGAKKAEGGYRVDSYKELFKAGDSGESPIGANANDPSELVRRISCDDESERMPAESEPLSADQIAKFQKWIAEGAKFDGENPAQTLALVIPPPTYASPPKHYGHPVPITAVAFSPDGRTVISGGYHELNVWNVENGALVRRVPNVGQRVFAMSFSADGKTLGVGCGEPGKSGEVRLIDFATGEVKGVTARTSDVVLDIAFRPGTSELAVASADSSIRIVDMQTLKDVRTIASHADWVTSVAWSDDGKLLASSSRDKSAKVYDGTSGELISSYLGHGDIVRGVSILPENKQVVSIGDDSKLHRWNIADNKKVAEVGLGSDGSKIVRQGDNVLIPCVDARVQCVDLKSNKVAKEFKGHSDWVLSVTFQPGQNDPANELVASGSFDGEVRLWKVADASLVRSWSAKP</sequence>
<dbReference type="PANTHER" id="PTHR22847:SF637">
    <property type="entry name" value="WD REPEAT DOMAIN 5B"/>
    <property type="match status" value="1"/>
</dbReference>
<dbReference type="PANTHER" id="PTHR22847">
    <property type="entry name" value="WD40 REPEAT PROTEIN"/>
    <property type="match status" value="1"/>
</dbReference>